<evidence type="ECO:0000256" key="8">
    <source>
        <dbReference type="PROSITE-ProRule" id="PRU00042"/>
    </source>
</evidence>
<accession>A0A836F3W9</accession>
<comment type="subcellular location">
    <subcellularLocation>
        <location evidence="1">Nucleus</location>
    </subcellularLocation>
</comment>
<protein>
    <submittedName>
        <fullName evidence="10">LOLA3 protein</fullName>
    </submittedName>
</protein>
<comment type="caution">
    <text evidence="10">The sequence shown here is derived from an EMBL/GenBank/DDBJ whole genome shotgun (WGS) entry which is preliminary data.</text>
</comment>
<keyword evidence="6" id="KW-0238">DNA-binding</keyword>
<dbReference type="InterPro" id="IPR036236">
    <property type="entry name" value="Znf_C2H2_sf"/>
</dbReference>
<dbReference type="Pfam" id="PF00096">
    <property type="entry name" value="zf-C2H2"/>
    <property type="match status" value="2"/>
</dbReference>
<dbReference type="GO" id="GO:0005634">
    <property type="term" value="C:nucleus"/>
    <property type="evidence" value="ECO:0007669"/>
    <property type="project" value="UniProtKB-SubCell"/>
</dbReference>
<keyword evidence="2" id="KW-0479">Metal-binding</keyword>
<dbReference type="GO" id="GO:0003700">
    <property type="term" value="F:DNA-binding transcription factor activity"/>
    <property type="evidence" value="ECO:0007669"/>
    <property type="project" value="TreeGrafter"/>
</dbReference>
<keyword evidence="11" id="KW-1185">Reference proteome</keyword>
<evidence type="ECO:0000256" key="7">
    <source>
        <dbReference type="ARBA" id="ARBA00023242"/>
    </source>
</evidence>
<gene>
    <name evidence="10" type="primary">Lola_23</name>
    <name evidence="10" type="ORF">G6Z75_0005446</name>
</gene>
<dbReference type="PANTHER" id="PTHR24404">
    <property type="entry name" value="ZINC FINGER PROTEIN"/>
    <property type="match status" value="1"/>
</dbReference>
<dbReference type="SMART" id="SM00355">
    <property type="entry name" value="ZnF_C2H2"/>
    <property type="match status" value="4"/>
</dbReference>
<dbReference type="PANTHER" id="PTHR24404:SF114">
    <property type="entry name" value="KLUMPFUSS, ISOFORM B-RELATED"/>
    <property type="match status" value="1"/>
</dbReference>
<dbReference type="PROSITE" id="PS50157">
    <property type="entry name" value="ZINC_FINGER_C2H2_2"/>
    <property type="match status" value="2"/>
</dbReference>
<dbReference type="EMBL" id="JAANHZ010000322">
    <property type="protein sequence ID" value="KAG5312492.1"/>
    <property type="molecule type" value="Genomic_DNA"/>
</dbReference>
<feature type="domain" description="C2H2-type" evidence="9">
    <location>
        <begin position="145"/>
        <end position="172"/>
    </location>
</feature>
<keyword evidence="7" id="KW-0539">Nucleus</keyword>
<dbReference type="GO" id="GO:0006357">
    <property type="term" value="P:regulation of transcription by RNA polymerase II"/>
    <property type="evidence" value="ECO:0007669"/>
    <property type="project" value="TreeGrafter"/>
</dbReference>
<name>A0A836F3W9_9HYME</name>
<dbReference type="Gene3D" id="3.30.160.60">
    <property type="entry name" value="Classic Zinc Finger"/>
    <property type="match status" value="2"/>
</dbReference>
<evidence type="ECO:0000259" key="9">
    <source>
        <dbReference type="PROSITE" id="PS50157"/>
    </source>
</evidence>
<evidence type="ECO:0000256" key="6">
    <source>
        <dbReference type="ARBA" id="ARBA00023125"/>
    </source>
</evidence>
<evidence type="ECO:0000256" key="2">
    <source>
        <dbReference type="ARBA" id="ARBA00022723"/>
    </source>
</evidence>
<keyword evidence="4 8" id="KW-0863">Zinc-finger</keyword>
<feature type="domain" description="C2H2-type" evidence="9">
    <location>
        <begin position="53"/>
        <end position="80"/>
    </location>
</feature>
<evidence type="ECO:0000256" key="5">
    <source>
        <dbReference type="ARBA" id="ARBA00022833"/>
    </source>
</evidence>
<dbReference type="Proteomes" id="UP000667349">
    <property type="component" value="Unassembled WGS sequence"/>
</dbReference>
<keyword evidence="3" id="KW-0677">Repeat</keyword>
<dbReference type="GO" id="GO:0000978">
    <property type="term" value="F:RNA polymerase II cis-regulatory region sequence-specific DNA binding"/>
    <property type="evidence" value="ECO:0007669"/>
    <property type="project" value="TreeGrafter"/>
</dbReference>
<reference evidence="10" key="1">
    <citation type="submission" date="2020-02" db="EMBL/GenBank/DDBJ databases">
        <title>Relaxed selection underlies rapid genomic changes in the transitions from sociality to social parasitism in ants.</title>
        <authorList>
            <person name="Bi X."/>
        </authorList>
    </citation>
    <scope>NUCLEOTIDE SEQUENCE</scope>
    <source>
        <strain evidence="10">BGI-DK2013a</strain>
        <tissue evidence="10">Whole body</tissue>
    </source>
</reference>
<proteinExistence type="predicted"/>
<dbReference type="SUPFAM" id="SSF57667">
    <property type="entry name" value="beta-beta-alpha zinc fingers"/>
    <property type="match status" value="1"/>
</dbReference>
<sequence length="213" mass="25032">MNSRLTIAQTFSEWHFNTVADIDPLALSSQRIKSIYRSNEGQIVMEVQQPKNFPCPRCGRCYKVKRSLCRHIVVECGKAPKHKCPYCKHQSKYKASITKHITHVHPNLPINKVFFVFSGYMKMSYYVVQRATGKDRRRCRGQGRFACDNCDRRYHQMKNLRRHVTNECGKQPTHQCSYCPYKATYKSYLQVHMMKHAKHGFVPRMTISKHQDS</sequence>
<keyword evidence="5" id="KW-0862">Zinc</keyword>
<dbReference type="GO" id="GO:0008270">
    <property type="term" value="F:zinc ion binding"/>
    <property type="evidence" value="ECO:0007669"/>
    <property type="project" value="UniProtKB-KW"/>
</dbReference>
<evidence type="ECO:0000313" key="11">
    <source>
        <dbReference type="Proteomes" id="UP000667349"/>
    </source>
</evidence>
<evidence type="ECO:0000313" key="10">
    <source>
        <dbReference type="EMBL" id="KAG5312492.1"/>
    </source>
</evidence>
<dbReference type="InterPro" id="IPR013087">
    <property type="entry name" value="Znf_C2H2_type"/>
</dbReference>
<evidence type="ECO:0000256" key="3">
    <source>
        <dbReference type="ARBA" id="ARBA00022737"/>
    </source>
</evidence>
<evidence type="ECO:0000256" key="1">
    <source>
        <dbReference type="ARBA" id="ARBA00004123"/>
    </source>
</evidence>
<organism evidence="10 11">
    <name type="scientific">Acromyrmex insinuator</name>
    <dbReference type="NCBI Taxonomy" id="230686"/>
    <lineage>
        <taxon>Eukaryota</taxon>
        <taxon>Metazoa</taxon>
        <taxon>Ecdysozoa</taxon>
        <taxon>Arthropoda</taxon>
        <taxon>Hexapoda</taxon>
        <taxon>Insecta</taxon>
        <taxon>Pterygota</taxon>
        <taxon>Neoptera</taxon>
        <taxon>Endopterygota</taxon>
        <taxon>Hymenoptera</taxon>
        <taxon>Apocrita</taxon>
        <taxon>Aculeata</taxon>
        <taxon>Formicoidea</taxon>
        <taxon>Formicidae</taxon>
        <taxon>Myrmicinae</taxon>
        <taxon>Acromyrmex</taxon>
    </lineage>
</organism>
<dbReference type="AlphaFoldDB" id="A0A836F3W9"/>
<dbReference type="InterPro" id="IPR050589">
    <property type="entry name" value="Ikaros_C2H2-ZF"/>
</dbReference>
<feature type="non-terminal residue" evidence="10">
    <location>
        <position position="213"/>
    </location>
</feature>
<feature type="non-terminal residue" evidence="10">
    <location>
        <position position="1"/>
    </location>
</feature>
<evidence type="ECO:0000256" key="4">
    <source>
        <dbReference type="ARBA" id="ARBA00022771"/>
    </source>
</evidence>